<name>A0A078ABK4_STYLE</name>
<evidence type="ECO:0008006" key="6">
    <source>
        <dbReference type="Google" id="ProtNLM"/>
    </source>
</evidence>
<keyword evidence="3" id="KW-0732">Signal</keyword>
<dbReference type="AlphaFoldDB" id="A0A078ABK4"/>
<reference evidence="4 5" key="1">
    <citation type="submission" date="2014-06" db="EMBL/GenBank/DDBJ databases">
        <authorList>
            <person name="Swart Estienne"/>
        </authorList>
    </citation>
    <scope>NUCLEOTIDE SEQUENCE [LARGE SCALE GENOMIC DNA]</scope>
    <source>
        <strain evidence="4 5">130c</strain>
    </source>
</reference>
<sequence>MINKAGLRSVCLTFGILCLLTCYVQASSAQPEHVHDSFREEVSQVQQLKKTPFNDRIQKLLRNSKVQEEAIQKNDSQKNLETEIKAVTNIIVMAAATEIAPNISGELIAVAFLAAFVLAYICVNYWLKKQFVVLGQDNFEQLPIKAIKFDQKFNLPQIEKMIERADDSAEEENPSQRSKMQIQQSSVFVEQEPKVKTEVPQETSQAKEVQHQTSNLQVIQTDQNQQQNSSQKQMQKDQIINFDQLFQNSEKWNPKVNKVVGKRKNSSGAQKIKKAKITNMEQCVRLY</sequence>
<keyword evidence="2" id="KW-1133">Transmembrane helix</keyword>
<accession>A0A078ABK4</accession>
<proteinExistence type="predicted"/>
<organism evidence="4 5">
    <name type="scientific">Stylonychia lemnae</name>
    <name type="common">Ciliate</name>
    <dbReference type="NCBI Taxonomy" id="5949"/>
    <lineage>
        <taxon>Eukaryota</taxon>
        <taxon>Sar</taxon>
        <taxon>Alveolata</taxon>
        <taxon>Ciliophora</taxon>
        <taxon>Intramacronucleata</taxon>
        <taxon>Spirotrichea</taxon>
        <taxon>Stichotrichia</taxon>
        <taxon>Sporadotrichida</taxon>
        <taxon>Oxytrichidae</taxon>
        <taxon>Stylonychinae</taxon>
        <taxon>Stylonychia</taxon>
    </lineage>
</organism>
<feature type="region of interest" description="Disordered" evidence="1">
    <location>
        <begin position="165"/>
        <end position="194"/>
    </location>
</feature>
<gene>
    <name evidence="4" type="primary">Contig10570.g11285</name>
    <name evidence="4" type="ORF">STYLEM_8237</name>
</gene>
<feature type="signal peptide" evidence="3">
    <location>
        <begin position="1"/>
        <end position="26"/>
    </location>
</feature>
<feature type="transmembrane region" description="Helical" evidence="2">
    <location>
        <begin position="107"/>
        <end position="127"/>
    </location>
</feature>
<protein>
    <recommendedName>
        <fullName evidence="6">Transmembrane protein</fullName>
    </recommendedName>
</protein>
<evidence type="ECO:0000256" key="1">
    <source>
        <dbReference type="SAM" id="MobiDB-lite"/>
    </source>
</evidence>
<feature type="chain" id="PRO_5001729394" description="Transmembrane protein" evidence="3">
    <location>
        <begin position="27"/>
        <end position="287"/>
    </location>
</feature>
<dbReference type="InParanoid" id="A0A078ABK4"/>
<evidence type="ECO:0000313" key="4">
    <source>
        <dbReference type="EMBL" id="CDW79251.1"/>
    </source>
</evidence>
<keyword evidence="5" id="KW-1185">Reference proteome</keyword>
<dbReference type="EMBL" id="CCKQ01007826">
    <property type="protein sequence ID" value="CDW79251.1"/>
    <property type="molecule type" value="Genomic_DNA"/>
</dbReference>
<evidence type="ECO:0000313" key="5">
    <source>
        <dbReference type="Proteomes" id="UP000039865"/>
    </source>
</evidence>
<dbReference type="Proteomes" id="UP000039865">
    <property type="component" value="Unassembled WGS sequence"/>
</dbReference>
<evidence type="ECO:0000256" key="2">
    <source>
        <dbReference type="SAM" id="Phobius"/>
    </source>
</evidence>
<keyword evidence="2" id="KW-0472">Membrane</keyword>
<feature type="compositionally biased region" description="Polar residues" evidence="1">
    <location>
        <begin position="175"/>
        <end position="188"/>
    </location>
</feature>
<keyword evidence="2" id="KW-0812">Transmembrane</keyword>
<evidence type="ECO:0000256" key="3">
    <source>
        <dbReference type="SAM" id="SignalP"/>
    </source>
</evidence>